<protein>
    <submittedName>
        <fullName evidence="1">Dual specificity protein phosphatase 16</fullName>
    </submittedName>
</protein>
<gene>
    <name evidence="1" type="primary">DUSP16.5</name>
    <name evidence="1" type="ORF">GBF38_001202</name>
</gene>
<organism evidence="1 2">
    <name type="scientific">Nibea albiflora</name>
    <name type="common">Yellow drum</name>
    <name type="synonym">Corvina albiflora</name>
    <dbReference type="NCBI Taxonomy" id="240163"/>
    <lineage>
        <taxon>Eukaryota</taxon>
        <taxon>Metazoa</taxon>
        <taxon>Chordata</taxon>
        <taxon>Craniata</taxon>
        <taxon>Vertebrata</taxon>
        <taxon>Euteleostomi</taxon>
        <taxon>Actinopterygii</taxon>
        <taxon>Neopterygii</taxon>
        <taxon>Teleostei</taxon>
        <taxon>Neoteleostei</taxon>
        <taxon>Acanthomorphata</taxon>
        <taxon>Eupercaria</taxon>
        <taxon>Sciaenidae</taxon>
        <taxon>Nibea</taxon>
    </lineage>
</organism>
<evidence type="ECO:0000313" key="1">
    <source>
        <dbReference type="EMBL" id="KAG8005430.1"/>
    </source>
</evidence>
<proteinExistence type="predicted"/>
<keyword evidence="2" id="KW-1185">Reference proteome</keyword>
<dbReference type="Proteomes" id="UP000805704">
    <property type="component" value="Chromosome 22"/>
</dbReference>
<name>A0ACB7EUF8_NIBAL</name>
<accession>A0ACB7EUF8</accession>
<dbReference type="EMBL" id="CM024810">
    <property type="protein sequence ID" value="KAG8005430.1"/>
    <property type="molecule type" value="Genomic_DNA"/>
</dbReference>
<evidence type="ECO:0000313" key="2">
    <source>
        <dbReference type="Proteomes" id="UP000805704"/>
    </source>
</evidence>
<comment type="caution">
    <text evidence="1">The sequence shown here is derived from an EMBL/GenBank/DDBJ whole genome shotgun (WGS) entry which is preliminary data.</text>
</comment>
<sequence>MAAASSATTSPLLRLSDRNPPHLPGTPAHSPAVTRFRTVRQPFGVFDVEFSNGPGSWSKSGLPRLGAVRPIGAEALVALLEGGLDRVVLIDSRPFVDYNASHILEAVNVNCSKLMKRRLQQDKVQINELLQHSAKKKLELQVDQEVVVYDQSSSDPSSLGSESFLSVLLLKLEKSFPSVHLLSGGFSEFSHLFPGLCEGKSTLVPSCISQPCLPVTNIGTNPHPASPVPGLPEGRPDAAERHRLRPERQQHVVPNRTSSLSLTPASSPSMTRSVRRSCRGWTDRWSSLVSTCSSSVTSSERHHPYELNKPTCVCVSEKAKASNARVLVHCLAGISRSATIAIAYIMKRMDMSLDEAYR</sequence>
<reference evidence="1" key="1">
    <citation type="submission" date="2020-04" db="EMBL/GenBank/DDBJ databases">
        <title>A chromosome-scale assembly and high-density genetic map of the yellow drum (Nibea albiflora) genome.</title>
        <authorList>
            <person name="Xu D."/>
            <person name="Zhang W."/>
            <person name="Chen R."/>
            <person name="Tan P."/>
            <person name="Wang L."/>
            <person name="Song H."/>
            <person name="Tian L."/>
            <person name="Zhu Q."/>
            <person name="Wang B."/>
        </authorList>
    </citation>
    <scope>NUCLEOTIDE SEQUENCE</scope>
    <source>
        <strain evidence="1">ZJHYS-2018</strain>
    </source>
</reference>